<name>A0A2T3AEB5_9PEZI</name>
<evidence type="ECO:0000259" key="7">
    <source>
        <dbReference type="PROSITE" id="PS50261"/>
    </source>
</evidence>
<evidence type="ECO:0000256" key="5">
    <source>
        <dbReference type="SAM" id="MobiDB-lite"/>
    </source>
</evidence>
<dbReference type="InterPro" id="IPR017981">
    <property type="entry name" value="GPCR_2-like_7TM"/>
</dbReference>
<feature type="transmembrane region" description="Helical" evidence="6">
    <location>
        <begin position="94"/>
        <end position="110"/>
    </location>
</feature>
<evidence type="ECO:0000256" key="6">
    <source>
        <dbReference type="SAM" id="Phobius"/>
    </source>
</evidence>
<protein>
    <recommendedName>
        <fullName evidence="7">G-protein coupled receptors family 2 profile 2 domain-containing protein</fullName>
    </recommendedName>
</protein>
<feature type="transmembrane region" description="Helical" evidence="6">
    <location>
        <begin position="164"/>
        <end position="188"/>
    </location>
</feature>
<dbReference type="InParanoid" id="A0A2T3AEB5"/>
<sequence length="542" mass="59108">MLIANISERQKDDFGDIARACSVLSLCGCIFVILTFLCSESFRKPITRLVFFASFGNMISNVATLIARTYVNHPNSVGCQAQGFLVQMFMPADALWSLAMAFNVYLTFYRKYDAQMLKRMELSYFVVCYGLPFIVALALCFVSSPERGHMYGDALLWCWISADWVIFRVIIFYIPVWFTIIATFFIYIRTGRQIYFKYQALKSLHSTVNSQANFHELLPSKTTEVSVESEAISNCTPDPTSLGSRGFGVGAIGGDGTTASIAGTPGAVYSVSITSNARTRNCHGHRHHLDHDQNNSSNGNDGAKFHGRGRSVEYGRSSTSTVDGGGVAVGDMVPLTPVRARSSLTPPPPPSLPPFAPATSAAAAAAGGTPPPPAPPPTPRAELRRTTSNRARRGFRYTRGGPATRTMPSAVSEANNAAWSYARCALLFFTAMLITWIPSTANRLYNVIHTDEICIGLQYTAVFVLPLQGFWNALIYAFTTRRSCKRMLASFKAHLVEMTKSKKKGSADGAVPVTRTDAGEKGETLTMSSMTGARRVSDIETG</sequence>
<evidence type="ECO:0000313" key="9">
    <source>
        <dbReference type="Proteomes" id="UP000241462"/>
    </source>
</evidence>
<evidence type="ECO:0000313" key="8">
    <source>
        <dbReference type="EMBL" id="PSR94009.1"/>
    </source>
</evidence>
<feature type="transmembrane region" description="Helical" evidence="6">
    <location>
        <begin position="49"/>
        <end position="67"/>
    </location>
</feature>
<keyword evidence="3 6" id="KW-1133">Transmembrane helix</keyword>
<feature type="transmembrane region" description="Helical" evidence="6">
    <location>
        <begin position="122"/>
        <end position="144"/>
    </location>
</feature>
<dbReference type="Pfam" id="PF05462">
    <property type="entry name" value="Dicty_CAR"/>
    <property type="match status" value="1"/>
</dbReference>
<dbReference type="AlphaFoldDB" id="A0A2T3AEB5"/>
<keyword evidence="9" id="KW-1185">Reference proteome</keyword>
<comment type="subcellular location">
    <subcellularLocation>
        <location evidence="1">Membrane</location>
        <topology evidence="1">Multi-pass membrane protein</topology>
    </subcellularLocation>
</comment>
<dbReference type="PANTHER" id="PTHR23112:SF22">
    <property type="entry name" value="G-PROTEIN COUPLED RECEPTOR"/>
    <property type="match status" value="1"/>
</dbReference>
<feature type="compositionally biased region" description="Low complexity" evidence="5">
    <location>
        <begin position="357"/>
        <end position="368"/>
    </location>
</feature>
<gene>
    <name evidence="8" type="ORF">BD289DRAFT_459490</name>
</gene>
<feature type="compositionally biased region" description="Pro residues" evidence="5">
    <location>
        <begin position="345"/>
        <end position="356"/>
    </location>
</feature>
<dbReference type="SUPFAM" id="SSF81321">
    <property type="entry name" value="Family A G protein-coupled receptor-like"/>
    <property type="match status" value="1"/>
</dbReference>
<reference evidence="8 9" key="1">
    <citation type="journal article" date="2018" name="Mycol. Prog.">
        <title>Coniella lustricola, a new species from submerged detritus.</title>
        <authorList>
            <person name="Raudabaugh D.B."/>
            <person name="Iturriaga T."/>
            <person name="Carver A."/>
            <person name="Mondo S."/>
            <person name="Pangilinan J."/>
            <person name="Lipzen A."/>
            <person name="He G."/>
            <person name="Amirebrahimi M."/>
            <person name="Grigoriev I.V."/>
            <person name="Miller A.N."/>
        </authorList>
    </citation>
    <scope>NUCLEOTIDE SEQUENCE [LARGE SCALE GENOMIC DNA]</scope>
    <source>
        <strain evidence="8 9">B22-T-1</strain>
    </source>
</reference>
<keyword evidence="2 6" id="KW-0812">Transmembrane</keyword>
<feature type="region of interest" description="Disordered" evidence="5">
    <location>
        <begin position="282"/>
        <end position="408"/>
    </location>
</feature>
<accession>A0A2T3AEB5</accession>
<dbReference type="PROSITE" id="PS50261">
    <property type="entry name" value="G_PROTEIN_RECEP_F2_4"/>
    <property type="match status" value="1"/>
</dbReference>
<dbReference type="GO" id="GO:0005886">
    <property type="term" value="C:plasma membrane"/>
    <property type="evidence" value="ECO:0007669"/>
    <property type="project" value="TreeGrafter"/>
</dbReference>
<feature type="compositionally biased region" description="Pro residues" evidence="5">
    <location>
        <begin position="369"/>
        <end position="379"/>
    </location>
</feature>
<dbReference type="PRINTS" id="PR02001">
    <property type="entry name" value="GCR1CAMPR"/>
</dbReference>
<evidence type="ECO:0000256" key="4">
    <source>
        <dbReference type="ARBA" id="ARBA00023136"/>
    </source>
</evidence>
<proteinExistence type="predicted"/>
<dbReference type="Gene3D" id="1.20.1070.10">
    <property type="entry name" value="Rhodopsin 7-helix transmembrane proteins"/>
    <property type="match status" value="1"/>
</dbReference>
<keyword evidence="4 6" id="KW-0472">Membrane</keyword>
<feature type="transmembrane region" description="Helical" evidence="6">
    <location>
        <begin position="417"/>
        <end position="437"/>
    </location>
</feature>
<dbReference type="OrthoDB" id="18453at2759"/>
<feature type="transmembrane region" description="Helical" evidence="6">
    <location>
        <begin position="457"/>
        <end position="478"/>
    </location>
</feature>
<feature type="domain" description="G-protein coupled receptors family 2 profile 2" evidence="7">
    <location>
        <begin position="14"/>
        <end position="195"/>
    </location>
</feature>
<dbReference type="Proteomes" id="UP000241462">
    <property type="component" value="Unassembled WGS sequence"/>
</dbReference>
<evidence type="ECO:0000256" key="3">
    <source>
        <dbReference type="ARBA" id="ARBA00022989"/>
    </source>
</evidence>
<organism evidence="8 9">
    <name type="scientific">Coniella lustricola</name>
    <dbReference type="NCBI Taxonomy" id="2025994"/>
    <lineage>
        <taxon>Eukaryota</taxon>
        <taxon>Fungi</taxon>
        <taxon>Dikarya</taxon>
        <taxon>Ascomycota</taxon>
        <taxon>Pezizomycotina</taxon>
        <taxon>Sordariomycetes</taxon>
        <taxon>Sordariomycetidae</taxon>
        <taxon>Diaporthales</taxon>
        <taxon>Schizoparmaceae</taxon>
        <taxon>Coniella</taxon>
    </lineage>
</organism>
<evidence type="ECO:0000256" key="1">
    <source>
        <dbReference type="ARBA" id="ARBA00004141"/>
    </source>
</evidence>
<feature type="transmembrane region" description="Helical" evidence="6">
    <location>
        <begin position="17"/>
        <end position="37"/>
    </location>
</feature>
<dbReference type="GO" id="GO:0007189">
    <property type="term" value="P:adenylate cyclase-activating G protein-coupled receptor signaling pathway"/>
    <property type="evidence" value="ECO:0007669"/>
    <property type="project" value="TreeGrafter"/>
</dbReference>
<dbReference type="PANTHER" id="PTHR23112">
    <property type="entry name" value="G PROTEIN-COUPLED RECEPTOR 157-RELATED"/>
    <property type="match status" value="1"/>
</dbReference>
<dbReference type="EMBL" id="KZ678402">
    <property type="protein sequence ID" value="PSR94009.1"/>
    <property type="molecule type" value="Genomic_DNA"/>
</dbReference>
<dbReference type="InterPro" id="IPR022343">
    <property type="entry name" value="GCR1-cAMP_receptor"/>
</dbReference>
<dbReference type="GO" id="GO:0007166">
    <property type="term" value="P:cell surface receptor signaling pathway"/>
    <property type="evidence" value="ECO:0007669"/>
    <property type="project" value="InterPro"/>
</dbReference>
<dbReference type="GO" id="GO:0004930">
    <property type="term" value="F:G protein-coupled receptor activity"/>
    <property type="evidence" value="ECO:0007669"/>
    <property type="project" value="TreeGrafter"/>
</dbReference>
<evidence type="ECO:0000256" key="2">
    <source>
        <dbReference type="ARBA" id="ARBA00022692"/>
    </source>
</evidence>